<comment type="caution">
    <text evidence="5">The sequence shown here is derived from an EMBL/GenBank/DDBJ whole genome shotgun (WGS) entry which is preliminary data.</text>
</comment>
<keyword evidence="1" id="KW-0547">Nucleotide-binding</keyword>
<gene>
    <name evidence="5" type="ORF">HGA07_19665</name>
</gene>
<evidence type="ECO:0000256" key="1">
    <source>
        <dbReference type="ARBA" id="ARBA00022741"/>
    </source>
</evidence>
<proteinExistence type="predicted"/>
<dbReference type="AlphaFoldDB" id="A0A7X6M150"/>
<evidence type="ECO:0000256" key="3">
    <source>
        <dbReference type="ARBA" id="ARBA00023134"/>
    </source>
</evidence>
<feature type="domain" description="Tr-type G" evidence="4">
    <location>
        <begin position="60"/>
        <end position="239"/>
    </location>
</feature>
<keyword evidence="3" id="KW-0342">GTP-binding</keyword>
<dbReference type="InterPro" id="IPR027417">
    <property type="entry name" value="P-loop_NTPase"/>
</dbReference>
<evidence type="ECO:0000313" key="5">
    <source>
        <dbReference type="EMBL" id="NKY87839.1"/>
    </source>
</evidence>
<dbReference type="EMBL" id="JAAXPE010000022">
    <property type="protein sequence ID" value="NKY87839.1"/>
    <property type="molecule type" value="Genomic_DNA"/>
</dbReference>
<evidence type="ECO:0000313" key="6">
    <source>
        <dbReference type="Proteomes" id="UP000523447"/>
    </source>
</evidence>
<evidence type="ECO:0000259" key="4">
    <source>
        <dbReference type="Pfam" id="PF00009"/>
    </source>
</evidence>
<dbReference type="Gene3D" id="3.40.50.300">
    <property type="entry name" value="P-loop containing nucleotide triphosphate hydrolases"/>
    <property type="match status" value="2"/>
</dbReference>
<reference evidence="5 6" key="1">
    <citation type="submission" date="2020-04" db="EMBL/GenBank/DDBJ databases">
        <title>MicrobeNet Type strains.</title>
        <authorList>
            <person name="Nicholson A.C."/>
        </authorList>
    </citation>
    <scope>NUCLEOTIDE SEQUENCE [LARGE SCALE GENOMIC DNA]</scope>
    <source>
        <strain evidence="5 6">DSM 44445</strain>
    </source>
</reference>
<dbReference type="GO" id="GO:0006412">
    <property type="term" value="P:translation"/>
    <property type="evidence" value="ECO:0007669"/>
    <property type="project" value="UniProtKB-KW"/>
</dbReference>
<dbReference type="GO" id="GO:0005525">
    <property type="term" value="F:GTP binding"/>
    <property type="evidence" value="ECO:0007669"/>
    <property type="project" value="UniProtKB-KW"/>
</dbReference>
<organism evidence="5 6">
    <name type="scientific">Nocardia veterana</name>
    <dbReference type="NCBI Taxonomy" id="132249"/>
    <lineage>
        <taxon>Bacteria</taxon>
        <taxon>Bacillati</taxon>
        <taxon>Actinomycetota</taxon>
        <taxon>Actinomycetes</taxon>
        <taxon>Mycobacteriales</taxon>
        <taxon>Nocardiaceae</taxon>
        <taxon>Nocardia</taxon>
    </lineage>
</organism>
<name>A0A7X6M150_9NOCA</name>
<dbReference type="PANTHER" id="PTHR43261:SF1">
    <property type="entry name" value="RIBOSOME-RELEASING FACTOR 2, MITOCHONDRIAL"/>
    <property type="match status" value="1"/>
</dbReference>
<dbReference type="GO" id="GO:0032790">
    <property type="term" value="P:ribosome disassembly"/>
    <property type="evidence" value="ECO:0007669"/>
    <property type="project" value="TreeGrafter"/>
</dbReference>
<keyword evidence="2" id="KW-0648">Protein biosynthesis</keyword>
<dbReference type="Pfam" id="PF00009">
    <property type="entry name" value="GTP_EFTU"/>
    <property type="match status" value="1"/>
</dbReference>
<keyword evidence="6" id="KW-1185">Reference proteome</keyword>
<evidence type="ECO:0000256" key="2">
    <source>
        <dbReference type="ARBA" id="ARBA00022917"/>
    </source>
</evidence>
<dbReference type="Proteomes" id="UP000523447">
    <property type="component" value="Unassembled WGS sequence"/>
</dbReference>
<protein>
    <recommendedName>
        <fullName evidence="4">Tr-type G domain-containing protein</fullName>
    </recommendedName>
</protein>
<dbReference type="SUPFAM" id="SSF52540">
    <property type="entry name" value="P-loop containing nucleoside triphosphate hydrolases"/>
    <property type="match status" value="1"/>
</dbReference>
<sequence length="252" mass="27696">MGIEAIEPQSIRNVTIVGDPGPVARLTARLPIGGRPIHWVADHATHTIRLAELSTQIPAAELERSIRVADGLVVVVDAATANTRRLETALRVADDHQVARLCLVTGLGRPGADFDRSVRTIADARGAVPVPVHLPLGIGAEFDGVLDLVRMWELEPTAPEFFGGRWAAAEHRYRRLVEAVFENDSAPDARPRGLRPEWLYDRIRDRTRIGDAVPVLCDPAPHRDDRGALLDAIVRFLPSPLQVCQPEHALDY</sequence>
<dbReference type="GO" id="GO:0003924">
    <property type="term" value="F:GTPase activity"/>
    <property type="evidence" value="ECO:0007669"/>
    <property type="project" value="InterPro"/>
</dbReference>
<dbReference type="PANTHER" id="PTHR43261">
    <property type="entry name" value="TRANSLATION ELONGATION FACTOR G-RELATED"/>
    <property type="match status" value="1"/>
</dbReference>
<accession>A0A7X6M150</accession>
<dbReference type="InterPro" id="IPR000795">
    <property type="entry name" value="T_Tr_GTP-bd_dom"/>
</dbReference>